<accession>A0ABP0P170</accession>
<evidence type="ECO:0000313" key="2">
    <source>
        <dbReference type="Proteomes" id="UP001642464"/>
    </source>
</evidence>
<comment type="caution">
    <text evidence="1">The sequence shown here is derived from an EMBL/GenBank/DDBJ whole genome shotgun (WGS) entry which is preliminary data.</text>
</comment>
<dbReference type="Proteomes" id="UP001642464">
    <property type="component" value="Unassembled WGS sequence"/>
</dbReference>
<proteinExistence type="predicted"/>
<protein>
    <submittedName>
        <fullName evidence="1">Uncharacterized protein</fullName>
    </submittedName>
</protein>
<gene>
    <name evidence="1" type="ORF">SCF082_LOCUS34705</name>
</gene>
<reference evidence="1 2" key="1">
    <citation type="submission" date="2024-02" db="EMBL/GenBank/DDBJ databases">
        <authorList>
            <person name="Chen Y."/>
            <person name="Shah S."/>
            <person name="Dougan E. K."/>
            <person name="Thang M."/>
            <person name="Chan C."/>
        </authorList>
    </citation>
    <scope>NUCLEOTIDE SEQUENCE [LARGE SCALE GENOMIC DNA]</scope>
</reference>
<organism evidence="1 2">
    <name type="scientific">Durusdinium trenchii</name>
    <dbReference type="NCBI Taxonomy" id="1381693"/>
    <lineage>
        <taxon>Eukaryota</taxon>
        <taxon>Sar</taxon>
        <taxon>Alveolata</taxon>
        <taxon>Dinophyceae</taxon>
        <taxon>Suessiales</taxon>
        <taxon>Symbiodiniaceae</taxon>
        <taxon>Durusdinium</taxon>
    </lineage>
</organism>
<evidence type="ECO:0000313" key="1">
    <source>
        <dbReference type="EMBL" id="CAK9069217.1"/>
    </source>
</evidence>
<name>A0ABP0P170_9DINO</name>
<keyword evidence="2" id="KW-1185">Reference proteome</keyword>
<dbReference type="EMBL" id="CAXAMM010032112">
    <property type="protein sequence ID" value="CAK9069217.1"/>
    <property type="molecule type" value="Genomic_DNA"/>
</dbReference>
<sequence>MTRFNAYGVLRDLLKCASLPLRETDYWREPMTSLKRPGRALEFQHPDGPQWLWFFAQEDHHEYDLSAPAFPGGLQNSGHKHSLLTLGVANEVGEWFQQKVAPVLVVGACKKTKLVRGHNLLIEDYTDQSVQNDRESGLGRVQAAVKKALTLSNQENLERLSQLLVEANTNFIFKKRIKIFGPAMEKLNEQILGFLDPLEAE</sequence>